<dbReference type="OrthoDB" id="3193253at2759"/>
<evidence type="ECO:0000256" key="1">
    <source>
        <dbReference type="SAM" id="Phobius"/>
    </source>
</evidence>
<protein>
    <recommendedName>
        <fullName evidence="2">DUF6533 domain-containing protein</fullName>
    </recommendedName>
</protein>
<keyword evidence="1" id="KW-0472">Membrane</keyword>
<proteinExistence type="predicted"/>
<sequence length="260" mass="29304">MSSEITQLIDVGHDVTAIKYYGIAVCTILFYDYLLTLQDEIEYAWSGRKSWTFWLFIANRYFPMTYEFWLFAVTYSSNPNKKGSPSSHSYSRENRCDQSSFYSIIAFNVCTFLAQVVLTLRIYAVSKKNIPIATGFAIITISQAALGICTVVLAAEKGAQTLPPIPFDAYRLCVFIQHRTLEIVYTGISLFYDSLAFLLILFLARRSKMGGLEFTGILATIVEDATLYFLVIFTSHFVLEMTLALGRESIQLLPANGNVV</sequence>
<evidence type="ECO:0000313" key="4">
    <source>
        <dbReference type="Proteomes" id="UP000736335"/>
    </source>
</evidence>
<dbReference type="AlphaFoldDB" id="A0A9P6L9Q3"/>
<evidence type="ECO:0000313" key="3">
    <source>
        <dbReference type="EMBL" id="KAF9789643.1"/>
    </source>
</evidence>
<feature type="transmembrane region" description="Helical" evidence="1">
    <location>
        <begin position="51"/>
        <end position="72"/>
    </location>
</feature>
<organism evidence="3 4">
    <name type="scientific">Thelephora terrestris</name>
    <dbReference type="NCBI Taxonomy" id="56493"/>
    <lineage>
        <taxon>Eukaryota</taxon>
        <taxon>Fungi</taxon>
        <taxon>Dikarya</taxon>
        <taxon>Basidiomycota</taxon>
        <taxon>Agaricomycotina</taxon>
        <taxon>Agaricomycetes</taxon>
        <taxon>Thelephorales</taxon>
        <taxon>Thelephoraceae</taxon>
        <taxon>Thelephora</taxon>
    </lineage>
</organism>
<reference evidence="3" key="2">
    <citation type="submission" date="2020-11" db="EMBL/GenBank/DDBJ databases">
        <authorList>
            <consortium name="DOE Joint Genome Institute"/>
            <person name="Kuo A."/>
            <person name="Miyauchi S."/>
            <person name="Kiss E."/>
            <person name="Drula E."/>
            <person name="Kohler A."/>
            <person name="Sanchez-Garcia M."/>
            <person name="Andreopoulos B."/>
            <person name="Barry K.W."/>
            <person name="Bonito G."/>
            <person name="Buee M."/>
            <person name="Carver A."/>
            <person name="Chen C."/>
            <person name="Cichocki N."/>
            <person name="Clum A."/>
            <person name="Culley D."/>
            <person name="Crous P.W."/>
            <person name="Fauchery L."/>
            <person name="Girlanda M."/>
            <person name="Hayes R."/>
            <person name="Keri Z."/>
            <person name="Labutti K."/>
            <person name="Lipzen A."/>
            <person name="Lombard V."/>
            <person name="Magnuson J."/>
            <person name="Maillard F."/>
            <person name="Morin E."/>
            <person name="Murat C."/>
            <person name="Nolan M."/>
            <person name="Ohm R."/>
            <person name="Pangilinan J."/>
            <person name="Pereira M."/>
            <person name="Perotto S."/>
            <person name="Peter M."/>
            <person name="Riley R."/>
            <person name="Sitrit Y."/>
            <person name="Stielow B."/>
            <person name="Szollosi G."/>
            <person name="Zifcakova L."/>
            <person name="Stursova M."/>
            <person name="Spatafora J.W."/>
            <person name="Tedersoo L."/>
            <person name="Vaario L.-M."/>
            <person name="Yamada A."/>
            <person name="Yan M."/>
            <person name="Wang P."/>
            <person name="Xu J."/>
            <person name="Bruns T."/>
            <person name="Baldrian P."/>
            <person name="Vilgalys R."/>
            <person name="Henrissat B."/>
            <person name="Grigoriev I.V."/>
            <person name="Hibbett D."/>
            <person name="Nagy L.G."/>
            <person name="Martin F.M."/>
        </authorList>
    </citation>
    <scope>NUCLEOTIDE SEQUENCE</scope>
    <source>
        <strain evidence="3">UH-Tt-Lm1</strain>
    </source>
</reference>
<keyword evidence="4" id="KW-1185">Reference proteome</keyword>
<accession>A0A9P6L9Q3</accession>
<dbReference type="Proteomes" id="UP000736335">
    <property type="component" value="Unassembled WGS sequence"/>
</dbReference>
<dbReference type="InterPro" id="IPR045340">
    <property type="entry name" value="DUF6533"/>
</dbReference>
<keyword evidence="1" id="KW-0812">Transmembrane</keyword>
<dbReference type="Pfam" id="PF20151">
    <property type="entry name" value="DUF6533"/>
    <property type="match status" value="1"/>
</dbReference>
<evidence type="ECO:0000259" key="2">
    <source>
        <dbReference type="Pfam" id="PF20151"/>
    </source>
</evidence>
<feature type="transmembrane region" description="Helical" evidence="1">
    <location>
        <begin position="132"/>
        <end position="155"/>
    </location>
</feature>
<feature type="domain" description="DUF6533" evidence="2">
    <location>
        <begin position="20"/>
        <end position="64"/>
    </location>
</feature>
<dbReference type="EMBL" id="WIUZ02000003">
    <property type="protein sequence ID" value="KAF9789643.1"/>
    <property type="molecule type" value="Genomic_DNA"/>
</dbReference>
<feature type="transmembrane region" description="Helical" evidence="1">
    <location>
        <begin position="100"/>
        <end position="120"/>
    </location>
</feature>
<gene>
    <name evidence="3" type="ORF">BJ322DRAFT_1178306</name>
</gene>
<name>A0A9P6L9Q3_9AGAM</name>
<feature type="transmembrane region" description="Helical" evidence="1">
    <location>
        <begin position="183"/>
        <end position="204"/>
    </location>
</feature>
<feature type="transmembrane region" description="Helical" evidence="1">
    <location>
        <begin position="216"/>
        <end position="239"/>
    </location>
</feature>
<feature type="transmembrane region" description="Helical" evidence="1">
    <location>
        <begin position="20"/>
        <end position="39"/>
    </location>
</feature>
<reference evidence="3" key="1">
    <citation type="journal article" date="2020" name="Nat. Commun.">
        <title>Large-scale genome sequencing of mycorrhizal fungi provides insights into the early evolution of symbiotic traits.</title>
        <authorList>
            <person name="Miyauchi S."/>
            <person name="Kiss E."/>
            <person name="Kuo A."/>
            <person name="Drula E."/>
            <person name="Kohler A."/>
            <person name="Sanchez-Garcia M."/>
            <person name="Morin E."/>
            <person name="Andreopoulos B."/>
            <person name="Barry K.W."/>
            <person name="Bonito G."/>
            <person name="Buee M."/>
            <person name="Carver A."/>
            <person name="Chen C."/>
            <person name="Cichocki N."/>
            <person name="Clum A."/>
            <person name="Culley D."/>
            <person name="Crous P.W."/>
            <person name="Fauchery L."/>
            <person name="Girlanda M."/>
            <person name="Hayes R.D."/>
            <person name="Keri Z."/>
            <person name="LaButti K."/>
            <person name="Lipzen A."/>
            <person name="Lombard V."/>
            <person name="Magnuson J."/>
            <person name="Maillard F."/>
            <person name="Murat C."/>
            <person name="Nolan M."/>
            <person name="Ohm R.A."/>
            <person name="Pangilinan J."/>
            <person name="Pereira M.F."/>
            <person name="Perotto S."/>
            <person name="Peter M."/>
            <person name="Pfister S."/>
            <person name="Riley R."/>
            <person name="Sitrit Y."/>
            <person name="Stielow J.B."/>
            <person name="Szollosi G."/>
            <person name="Zifcakova L."/>
            <person name="Stursova M."/>
            <person name="Spatafora J.W."/>
            <person name="Tedersoo L."/>
            <person name="Vaario L.M."/>
            <person name="Yamada A."/>
            <person name="Yan M."/>
            <person name="Wang P."/>
            <person name="Xu J."/>
            <person name="Bruns T."/>
            <person name="Baldrian P."/>
            <person name="Vilgalys R."/>
            <person name="Dunand C."/>
            <person name="Henrissat B."/>
            <person name="Grigoriev I.V."/>
            <person name="Hibbett D."/>
            <person name="Nagy L.G."/>
            <person name="Martin F.M."/>
        </authorList>
    </citation>
    <scope>NUCLEOTIDE SEQUENCE</scope>
    <source>
        <strain evidence="3">UH-Tt-Lm1</strain>
    </source>
</reference>
<comment type="caution">
    <text evidence="3">The sequence shown here is derived from an EMBL/GenBank/DDBJ whole genome shotgun (WGS) entry which is preliminary data.</text>
</comment>
<keyword evidence="1" id="KW-1133">Transmembrane helix</keyword>